<keyword evidence="1" id="KW-0862">Zinc</keyword>
<dbReference type="InterPro" id="IPR013087">
    <property type="entry name" value="Znf_C2H2_type"/>
</dbReference>
<feature type="domain" description="C2H2-type" evidence="3">
    <location>
        <begin position="245"/>
        <end position="273"/>
    </location>
</feature>
<organism evidence="4 5">
    <name type="scientific">Dothistroma septosporum (strain NZE10 / CBS 128990)</name>
    <name type="common">Red band needle blight fungus</name>
    <name type="synonym">Mycosphaerella pini</name>
    <dbReference type="NCBI Taxonomy" id="675120"/>
    <lineage>
        <taxon>Eukaryota</taxon>
        <taxon>Fungi</taxon>
        <taxon>Dikarya</taxon>
        <taxon>Ascomycota</taxon>
        <taxon>Pezizomycotina</taxon>
        <taxon>Dothideomycetes</taxon>
        <taxon>Dothideomycetidae</taxon>
        <taxon>Mycosphaerellales</taxon>
        <taxon>Mycosphaerellaceae</taxon>
        <taxon>Dothistroma</taxon>
    </lineage>
</organism>
<feature type="region of interest" description="Disordered" evidence="2">
    <location>
        <begin position="121"/>
        <end position="142"/>
    </location>
</feature>
<sequence>MDAYRSAHLADASQSSFNAINTVDVGGHVWNNDPDDFADWVYDVQETTNNDAAQGLPPTQTMFDHWLSAPNTWDTGPATAWQDTIAPDAGHGSEENDVLHLQRQIDELKATLSAMAEKGQVATAPESAKATSAPTIHPLQRRHARTMSTNARGSFSMNVSGTATPSFRSGFSTPAEGLESPFDYTDESPIYSRRSSVQSNISAPGKRGQRIPGGYRCTQCAANFDLPSTLRHHERKHIAKEQRRHGCNECGRRFLYPKDLARHERNVHKADVAEVAGGQETNSQLQGRGVADQQYPRKRHWEQSQAVIRARSRDRRLTNDFNTSSSLALDMPDVTWPEDVAPGLRRDSIIPDIVTEDTDNAHEVNTDPHVEHLAVAKISSCIDTPHVLAPDTSSVEMARQWLRVIHALLESAPSTAQVRTVRMAAIDMLDQQLDALELEGD</sequence>
<feature type="region of interest" description="Disordered" evidence="2">
    <location>
        <begin position="278"/>
        <end position="304"/>
    </location>
</feature>
<dbReference type="AlphaFoldDB" id="N1PC44"/>
<dbReference type="STRING" id="675120.N1PC44"/>
<dbReference type="SMART" id="SM00355">
    <property type="entry name" value="ZnF_C2H2"/>
    <property type="match status" value="2"/>
</dbReference>
<dbReference type="SUPFAM" id="SSF57667">
    <property type="entry name" value="beta-beta-alpha zinc fingers"/>
    <property type="match status" value="1"/>
</dbReference>
<keyword evidence="1" id="KW-0863">Zinc-finger</keyword>
<evidence type="ECO:0000256" key="1">
    <source>
        <dbReference type="PROSITE-ProRule" id="PRU00042"/>
    </source>
</evidence>
<dbReference type="OrthoDB" id="3641599at2759"/>
<keyword evidence="5" id="KW-1185">Reference proteome</keyword>
<dbReference type="HOGENOM" id="CLU_621154_0_0_1"/>
<accession>N1PC44</accession>
<keyword evidence="1" id="KW-0479">Metal-binding</keyword>
<dbReference type="PROSITE" id="PS00028">
    <property type="entry name" value="ZINC_FINGER_C2H2_1"/>
    <property type="match status" value="2"/>
</dbReference>
<name>N1PC44_DOTSN</name>
<proteinExistence type="predicted"/>
<feature type="domain" description="C2H2-type" evidence="3">
    <location>
        <begin position="215"/>
        <end position="242"/>
    </location>
</feature>
<dbReference type="GO" id="GO:0008270">
    <property type="term" value="F:zinc ion binding"/>
    <property type="evidence" value="ECO:0007669"/>
    <property type="project" value="UniProtKB-KW"/>
</dbReference>
<evidence type="ECO:0000313" key="4">
    <source>
        <dbReference type="EMBL" id="EME38596.1"/>
    </source>
</evidence>
<dbReference type="Proteomes" id="UP000016933">
    <property type="component" value="Unassembled WGS sequence"/>
</dbReference>
<dbReference type="InterPro" id="IPR036236">
    <property type="entry name" value="Znf_C2H2_sf"/>
</dbReference>
<evidence type="ECO:0000256" key="2">
    <source>
        <dbReference type="SAM" id="MobiDB-lite"/>
    </source>
</evidence>
<evidence type="ECO:0000259" key="3">
    <source>
        <dbReference type="PROSITE" id="PS50157"/>
    </source>
</evidence>
<reference evidence="5" key="1">
    <citation type="journal article" date="2012" name="PLoS Genet.">
        <title>The genomes of the fungal plant pathogens Cladosporium fulvum and Dothistroma septosporum reveal adaptation to different hosts and lifestyles but also signatures of common ancestry.</title>
        <authorList>
            <person name="de Wit P.J.G.M."/>
            <person name="van der Burgt A."/>
            <person name="Oekmen B."/>
            <person name="Stergiopoulos I."/>
            <person name="Abd-Elsalam K.A."/>
            <person name="Aerts A.L."/>
            <person name="Bahkali A.H."/>
            <person name="Beenen H.G."/>
            <person name="Chettri P."/>
            <person name="Cox M.P."/>
            <person name="Datema E."/>
            <person name="de Vries R.P."/>
            <person name="Dhillon B."/>
            <person name="Ganley A.R."/>
            <person name="Griffiths S.A."/>
            <person name="Guo Y."/>
            <person name="Hamelin R.C."/>
            <person name="Henrissat B."/>
            <person name="Kabir M.S."/>
            <person name="Jashni M.K."/>
            <person name="Kema G."/>
            <person name="Klaubauf S."/>
            <person name="Lapidus A."/>
            <person name="Levasseur A."/>
            <person name="Lindquist E."/>
            <person name="Mehrabi R."/>
            <person name="Ohm R.A."/>
            <person name="Owen T.J."/>
            <person name="Salamov A."/>
            <person name="Schwelm A."/>
            <person name="Schijlen E."/>
            <person name="Sun H."/>
            <person name="van den Burg H.A."/>
            <person name="van Ham R.C.H.J."/>
            <person name="Zhang S."/>
            <person name="Goodwin S.B."/>
            <person name="Grigoriev I.V."/>
            <person name="Collemare J."/>
            <person name="Bradshaw R.E."/>
        </authorList>
    </citation>
    <scope>NUCLEOTIDE SEQUENCE [LARGE SCALE GENOMIC DNA]</scope>
    <source>
        <strain evidence="5">NZE10 / CBS 128990</strain>
    </source>
</reference>
<dbReference type="PROSITE" id="PS50157">
    <property type="entry name" value="ZINC_FINGER_C2H2_2"/>
    <property type="match status" value="2"/>
</dbReference>
<dbReference type="Gene3D" id="3.30.160.60">
    <property type="entry name" value="Classic Zinc Finger"/>
    <property type="match status" value="1"/>
</dbReference>
<evidence type="ECO:0000313" key="5">
    <source>
        <dbReference type="Proteomes" id="UP000016933"/>
    </source>
</evidence>
<reference evidence="4 5" key="2">
    <citation type="journal article" date="2012" name="PLoS Pathog.">
        <title>Diverse lifestyles and strategies of plant pathogenesis encoded in the genomes of eighteen Dothideomycetes fungi.</title>
        <authorList>
            <person name="Ohm R.A."/>
            <person name="Feau N."/>
            <person name="Henrissat B."/>
            <person name="Schoch C.L."/>
            <person name="Horwitz B.A."/>
            <person name="Barry K.W."/>
            <person name="Condon B.J."/>
            <person name="Copeland A.C."/>
            <person name="Dhillon B."/>
            <person name="Glaser F."/>
            <person name="Hesse C.N."/>
            <person name="Kosti I."/>
            <person name="LaButti K."/>
            <person name="Lindquist E.A."/>
            <person name="Lucas S."/>
            <person name="Salamov A.A."/>
            <person name="Bradshaw R.E."/>
            <person name="Ciuffetti L."/>
            <person name="Hamelin R.C."/>
            <person name="Kema G.H.J."/>
            <person name="Lawrence C."/>
            <person name="Scott J.A."/>
            <person name="Spatafora J.W."/>
            <person name="Turgeon B.G."/>
            <person name="de Wit P.J.G.M."/>
            <person name="Zhong S."/>
            <person name="Goodwin S.B."/>
            <person name="Grigoriev I.V."/>
        </authorList>
    </citation>
    <scope>NUCLEOTIDE SEQUENCE [LARGE SCALE GENOMIC DNA]</scope>
    <source>
        <strain evidence="5">NZE10 / CBS 128990</strain>
    </source>
</reference>
<dbReference type="EMBL" id="KB446547">
    <property type="protein sequence ID" value="EME38596.1"/>
    <property type="molecule type" value="Genomic_DNA"/>
</dbReference>
<dbReference type="OMA" id="HHERKHI"/>
<protein>
    <recommendedName>
        <fullName evidence="3">C2H2-type domain-containing protein</fullName>
    </recommendedName>
</protein>
<gene>
    <name evidence="4" type="ORF">DOTSEDRAFT_75940</name>
</gene>